<proteinExistence type="inferred from homology"/>
<dbReference type="Gene3D" id="3.30.70.580">
    <property type="entry name" value="Pseudouridine synthase I, catalytic domain, N-terminal subdomain"/>
    <property type="match status" value="1"/>
</dbReference>
<comment type="catalytic activity">
    <reaction evidence="4 7">
        <text>uridine(38/39/40) in tRNA = pseudouridine(38/39/40) in tRNA</text>
        <dbReference type="Rhea" id="RHEA:22376"/>
        <dbReference type="Rhea" id="RHEA-COMP:10085"/>
        <dbReference type="Rhea" id="RHEA-COMP:10087"/>
        <dbReference type="ChEBI" id="CHEBI:65314"/>
        <dbReference type="ChEBI" id="CHEBI:65315"/>
        <dbReference type="EC" id="5.4.99.12"/>
    </reaction>
</comment>
<dbReference type="CDD" id="cd02570">
    <property type="entry name" value="PseudoU_synth_EcTruA"/>
    <property type="match status" value="1"/>
</dbReference>
<keyword evidence="3 4" id="KW-0413">Isomerase</keyword>
<dbReference type="GO" id="GO:0031119">
    <property type="term" value="P:tRNA pseudouridine synthesis"/>
    <property type="evidence" value="ECO:0007669"/>
    <property type="project" value="UniProtKB-UniRule"/>
</dbReference>
<dbReference type="InterPro" id="IPR001406">
    <property type="entry name" value="PsdUridine_synth_TruA"/>
</dbReference>
<comment type="caution">
    <text evidence="9">The sequence shown here is derived from an EMBL/GenBank/DDBJ whole genome shotgun (WGS) entry which is preliminary data.</text>
</comment>
<keyword evidence="2 4" id="KW-0819">tRNA processing</keyword>
<feature type="domain" description="Pseudouridine synthase I TruA alpha/beta" evidence="8">
    <location>
        <begin position="149"/>
        <end position="247"/>
    </location>
</feature>
<dbReference type="PANTHER" id="PTHR11142">
    <property type="entry name" value="PSEUDOURIDYLATE SYNTHASE"/>
    <property type="match status" value="1"/>
</dbReference>
<feature type="active site" description="Nucleophile" evidence="4 5">
    <location>
        <position position="53"/>
    </location>
</feature>
<comment type="similarity">
    <text evidence="1 4 7">Belongs to the tRNA pseudouridine synthase TruA family.</text>
</comment>
<evidence type="ECO:0000256" key="1">
    <source>
        <dbReference type="ARBA" id="ARBA00009375"/>
    </source>
</evidence>
<evidence type="ECO:0000256" key="6">
    <source>
        <dbReference type="PIRSR" id="PIRSR001430-2"/>
    </source>
</evidence>
<gene>
    <name evidence="4 9" type="primary">truA</name>
    <name evidence="9" type="ORF">H9901_04195</name>
</gene>
<protein>
    <recommendedName>
        <fullName evidence="4">tRNA pseudouridine synthase A</fullName>
        <ecNumber evidence="4">5.4.99.12</ecNumber>
    </recommendedName>
    <alternativeName>
        <fullName evidence="4">tRNA pseudouridine(38-40) synthase</fullName>
    </alternativeName>
    <alternativeName>
        <fullName evidence="4">tRNA pseudouridylate synthase I</fullName>
    </alternativeName>
    <alternativeName>
        <fullName evidence="4">tRNA-uridine isomerase I</fullName>
    </alternativeName>
</protein>
<dbReference type="InterPro" id="IPR020094">
    <property type="entry name" value="TruA/RsuA/RluB/E/F_N"/>
</dbReference>
<dbReference type="EMBL" id="JAHLFS010000051">
    <property type="protein sequence ID" value="MBU3851882.1"/>
    <property type="molecule type" value="Genomic_DNA"/>
</dbReference>
<accession>A0A948X0U6</accession>
<dbReference type="Pfam" id="PF01416">
    <property type="entry name" value="PseudoU_synth_1"/>
    <property type="match status" value="2"/>
</dbReference>
<evidence type="ECO:0000256" key="4">
    <source>
        <dbReference type="HAMAP-Rule" id="MF_00171"/>
    </source>
</evidence>
<dbReference type="InterPro" id="IPR020095">
    <property type="entry name" value="PsdUridine_synth_TruA_C"/>
</dbReference>
<dbReference type="AlphaFoldDB" id="A0A948X0U6"/>
<evidence type="ECO:0000259" key="8">
    <source>
        <dbReference type="Pfam" id="PF01416"/>
    </source>
</evidence>
<dbReference type="EC" id="5.4.99.12" evidence="4"/>
<evidence type="ECO:0000313" key="10">
    <source>
        <dbReference type="Proteomes" id="UP000777303"/>
    </source>
</evidence>
<evidence type="ECO:0000256" key="2">
    <source>
        <dbReference type="ARBA" id="ARBA00022694"/>
    </source>
</evidence>
<reference evidence="9" key="2">
    <citation type="submission" date="2021-04" db="EMBL/GenBank/DDBJ databases">
        <authorList>
            <person name="Gilroy R."/>
        </authorList>
    </citation>
    <scope>NUCLEOTIDE SEQUENCE</scope>
    <source>
        <strain evidence="9">F6-6636</strain>
    </source>
</reference>
<comment type="caution">
    <text evidence="4">Lacks conserved residue(s) required for the propagation of feature annotation.</text>
</comment>
<feature type="domain" description="Pseudouridine synthase I TruA alpha/beta" evidence="8">
    <location>
        <begin position="9"/>
        <end position="104"/>
    </location>
</feature>
<dbReference type="NCBIfam" id="TIGR00071">
    <property type="entry name" value="hisT_truA"/>
    <property type="match status" value="1"/>
</dbReference>
<dbReference type="InterPro" id="IPR020103">
    <property type="entry name" value="PsdUridine_synth_cat_dom_sf"/>
</dbReference>
<comment type="subunit">
    <text evidence="4">Homodimer.</text>
</comment>
<evidence type="ECO:0000256" key="7">
    <source>
        <dbReference type="RuleBase" id="RU003792"/>
    </source>
</evidence>
<evidence type="ECO:0000256" key="3">
    <source>
        <dbReference type="ARBA" id="ARBA00023235"/>
    </source>
</evidence>
<dbReference type="HAMAP" id="MF_00171">
    <property type="entry name" value="TruA"/>
    <property type="match status" value="1"/>
</dbReference>
<dbReference type="InterPro" id="IPR020097">
    <property type="entry name" value="PsdUridine_synth_TruA_a/b_dom"/>
</dbReference>
<evidence type="ECO:0000313" key="9">
    <source>
        <dbReference type="EMBL" id="MBU3851882.1"/>
    </source>
</evidence>
<dbReference type="Proteomes" id="UP000777303">
    <property type="component" value="Unassembled WGS sequence"/>
</dbReference>
<name>A0A948X0U6_9LACO</name>
<dbReference type="Gene3D" id="3.30.70.660">
    <property type="entry name" value="Pseudouridine synthase I, catalytic domain, C-terminal subdomain"/>
    <property type="match status" value="1"/>
</dbReference>
<dbReference type="GO" id="GO:0160147">
    <property type="term" value="F:tRNA pseudouridine(38-40) synthase activity"/>
    <property type="evidence" value="ECO:0007669"/>
    <property type="project" value="UniProtKB-EC"/>
</dbReference>
<dbReference type="SUPFAM" id="SSF55120">
    <property type="entry name" value="Pseudouridine synthase"/>
    <property type="match status" value="1"/>
</dbReference>
<organism evidence="9 10">
    <name type="scientific">Candidatus Paralactobacillus gallistercoris</name>
    <dbReference type="NCBI Taxonomy" id="2838724"/>
    <lineage>
        <taxon>Bacteria</taxon>
        <taxon>Bacillati</taxon>
        <taxon>Bacillota</taxon>
        <taxon>Bacilli</taxon>
        <taxon>Lactobacillales</taxon>
        <taxon>Lactobacillaceae</taxon>
        <taxon>Lactobacillus</taxon>
    </lineage>
</organism>
<comment type="function">
    <text evidence="4">Formation of pseudouridine at positions 38, 39 and 40 in the anticodon stem and loop of transfer RNAs.</text>
</comment>
<feature type="binding site" evidence="4 6">
    <location>
        <position position="111"/>
    </location>
    <ligand>
        <name>substrate</name>
    </ligand>
</feature>
<sequence>MTRYKITLAYDGTNFSGFQIQPKQRTVQGTLERALTKMTKGQHITVFGSGRTDAGVHAYGQVIHFDYPGTLPADSMLRALNSLMPLDIEILSSEIVTDTFHARFSTTGKRYLYKVDRGRFVNPFTRNFTGHYPYPLDIERMRLALPDVCGTHDYTSFAASGGVIKNKVRTIYEATVTEKNDLNQLWLEFYGNGFLYNMVRIMVATLLEIGNGRRDIHDFLRLYEVKDRQQARGTAPASGLYLKKVYYGDGPADLNHTAVMYGKHHQ</sequence>
<dbReference type="PIRSF" id="PIRSF001430">
    <property type="entry name" value="tRNA_psdUrid_synth"/>
    <property type="match status" value="1"/>
</dbReference>
<dbReference type="GO" id="GO:0003723">
    <property type="term" value="F:RNA binding"/>
    <property type="evidence" value="ECO:0007669"/>
    <property type="project" value="InterPro"/>
</dbReference>
<dbReference type="FunFam" id="3.30.70.580:FF:000001">
    <property type="entry name" value="tRNA pseudouridine synthase A"/>
    <property type="match status" value="1"/>
</dbReference>
<reference evidence="9" key="1">
    <citation type="journal article" date="2021" name="PeerJ">
        <title>Extensive microbial diversity within the chicken gut microbiome revealed by metagenomics and culture.</title>
        <authorList>
            <person name="Gilroy R."/>
            <person name="Ravi A."/>
            <person name="Getino M."/>
            <person name="Pursley I."/>
            <person name="Horton D.L."/>
            <person name="Alikhan N.F."/>
            <person name="Baker D."/>
            <person name="Gharbi K."/>
            <person name="Hall N."/>
            <person name="Watson M."/>
            <person name="Adriaenssens E.M."/>
            <person name="Foster-Nyarko E."/>
            <person name="Jarju S."/>
            <person name="Secka A."/>
            <person name="Antonio M."/>
            <person name="Oren A."/>
            <person name="Chaudhuri R.R."/>
            <person name="La Ragione R."/>
            <person name="Hildebrand F."/>
            <person name="Pallen M.J."/>
        </authorList>
    </citation>
    <scope>NUCLEOTIDE SEQUENCE</scope>
    <source>
        <strain evidence="9">F6-6636</strain>
    </source>
</reference>
<dbReference type="PANTHER" id="PTHR11142:SF0">
    <property type="entry name" value="TRNA PSEUDOURIDINE SYNTHASE-LIKE 1"/>
    <property type="match status" value="1"/>
</dbReference>
<evidence type="ECO:0000256" key="5">
    <source>
        <dbReference type="PIRSR" id="PIRSR001430-1"/>
    </source>
</evidence>